<gene>
    <name evidence="1" type="ORF">B0T14DRAFT_605556</name>
</gene>
<protein>
    <submittedName>
        <fullName evidence="1">Uncharacterized protein</fullName>
    </submittedName>
</protein>
<accession>A0AA39WLB6</accession>
<dbReference type="Proteomes" id="UP001175000">
    <property type="component" value="Unassembled WGS sequence"/>
</dbReference>
<sequence length="64" mass="6933">MAEGEYQAATMAGSLGFNFVALQKINDHLHPVARRLFELAEEKQSNLAVSAGLTDTESLLKLAD</sequence>
<keyword evidence="2" id="KW-1185">Reference proteome</keyword>
<dbReference type="Gene3D" id="3.20.20.70">
    <property type="entry name" value="Aldolase class I"/>
    <property type="match status" value="1"/>
</dbReference>
<name>A0AA39WLB6_9PEZI</name>
<organism evidence="1 2">
    <name type="scientific">Immersiella caudata</name>
    <dbReference type="NCBI Taxonomy" id="314043"/>
    <lineage>
        <taxon>Eukaryota</taxon>
        <taxon>Fungi</taxon>
        <taxon>Dikarya</taxon>
        <taxon>Ascomycota</taxon>
        <taxon>Pezizomycotina</taxon>
        <taxon>Sordariomycetes</taxon>
        <taxon>Sordariomycetidae</taxon>
        <taxon>Sordariales</taxon>
        <taxon>Lasiosphaeriaceae</taxon>
        <taxon>Immersiella</taxon>
    </lineage>
</organism>
<dbReference type="AlphaFoldDB" id="A0AA39WLB6"/>
<dbReference type="InterPro" id="IPR013785">
    <property type="entry name" value="Aldolase_TIM"/>
</dbReference>
<evidence type="ECO:0000313" key="2">
    <source>
        <dbReference type="Proteomes" id="UP001175000"/>
    </source>
</evidence>
<reference evidence="1" key="1">
    <citation type="submission" date="2023-06" db="EMBL/GenBank/DDBJ databases">
        <title>Genome-scale phylogeny and comparative genomics of the fungal order Sordariales.</title>
        <authorList>
            <consortium name="Lawrence Berkeley National Laboratory"/>
            <person name="Hensen N."/>
            <person name="Bonometti L."/>
            <person name="Westerberg I."/>
            <person name="Brannstrom I.O."/>
            <person name="Guillou S."/>
            <person name="Cros-Aarteil S."/>
            <person name="Calhoun S."/>
            <person name="Haridas S."/>
            <person name="Kuo A."/>
            <person name="Mondo S."/>
            <person name="Pangilinan J."/>
            <person name="Riley R."/>
            <person name="Labutti K."/>
            <person name="Andreopoulos B."/>
            <person name="Lipzen A."/>
            <person name="Chen C."/>
            <person name="Yanf M."/>
            <person name="Daum C."/>
            <person name="Ng V."/>
            <person name="Clum A."/>
            <person name="Steindorff A."/>
            <person name="Ohm R."/>
            <person name="Martin F."/>
            <person name="Silar P."/>
            <person name="Natvig D."/>
            <person name="Lalanne C."/>
            <person name="Gautier V."/>
            <person name="Ament-Velasquez S.L."/>
            <person name="Kruys A."/>
            <person name="Hutchinson M.I."/>
            <person name="Powell A.J."/>
            <person name="Barry K."/>
            <person name="Miller A.N."/>
            <person name="Grigoriev I.V."/>
            <person name="Debuchy R."/>
            <person name="Gladieux P."/>
            <person name="Thoren M.H."/>
            <person name="Johannesson H."/>
        </authorList>
    </citation>
    <scope>NUCLEOTIDE SEQUENCE</scope>
    <source>
        <strain evidence="1">CBS 606.72</strain>
    </source>
</reference>
<comment type="caution">
    <text evidence="1">The sequence shown here is derived from an EMBL/GenBank/DDBJ whole genome shotgun (WGS) entry which is preliminary data.</text>
</comment>
<proteinExistence type="predicted"/>
<evidence type="ECO:0000313" key="1">
    <source>
        <dbReference type="EMBL" id="KAK0617507.1"/>
    </source>
</evidence>
<dbReference type="EMBL" id="JAULSU010000005">
    <property type="protein sequence ID" value="KAK0617507.1"/>
    <property type="molecule type" value="Genomic_DNA"/>
</dbReference>